<proteinExistence type="predicted"/>
<dbReference type="AlphaFoldDB" id="A0AAD3P4A8"/>
<dbReference type="EMBL" id="BSYO01000001">
    <property type="protein sequence ID" value="GMG99515.1"/>
    <property type="molecule type" value="Genomic_DNA"/>
</dbReference>
<dbReference type="Proteomes" id="UP001279734">
    <property type="component" value="Unassembled WGS sequence"/>
</dbReference>
<keyword evidence="2" id="KW-1185">Reference proteome</keyword>
<reference evidence="1" key="1">
    <citation type="submission" date="2023-05" db="EMBL/GenBank/DDBJ databases">
        <title>Nepenthes gracilis genome sequencing.</title>
        <authorList>
            <person name="Fukushima K."/>
        </authorList>
    </citation>
    <scope>NUCLEOTIDE SEQUENCE</scope>
    <source>
        <strain evidence="1">SING2019-196</strain>
    </source>
</reference>
<name>A0AAD3P4A8_NEPGR</name>
<evidence type="ECO:0000313" key="2">
    <source>
        <dbReference type="Proteomes" id="UP001279734"/>
    </source>
</evidence>
<protein>
    <submittedName>
        <fullName evidence="1">Uncharacterized protein</fullName>
    </submittedName>
</protein>
<gene>
    <name evidence="1" type="ORF">Nepgr_001355</name>
</gene>
<comment type="caution">
    <text evidence="1">The sequence shown here is derived from an EMBL/GenBank/DDBJ whole genome shotgun (WGS) entry which is preliminary data.</text>
</comment>
<accession>A0AAD3P4A8</accession>
<sequence length="123" mass="13911">MPTASTLVIENEVANGAEKWVDRQKFYEGSFSEPYNNPKIGSHQLGKVGCKILNNVLFVTTQLLVTVQGVYSNFFEWEPSKLELGTDEMLDRCFTEVDDDNNNWDELVLPDRSDFTGTAKAKL</sequence>
<organism evidence="1 2">
    <name type="scientific">Nepenthes gracilis</name>
    <name type="common">Slender pitcher plant</name>
    <dbReference type="NCBI Taxonomy" id="150966"/>
    <lineage>
        <taxon>Eukaryota</taxon>
        <taxon>Viridiplantae</taxon>
        <taxon>Streptophyta</taxon>
        <taxon>Embryophyta</taxon>
        <taxon>Tracheophyta</taxon>
        <taxon>Spermatophyta</taxon>
        <taxon>Magnoliopsida</taxon>
        <taxon>eudicotyledons</taxon>
        <taxon>Gunneridae</taxon>
        <taxon>Pentapetalae</taxon>
        <taxon>Caryophyllales</taxon>
        <taxon>Nepenthaceae</taxon>
        <taxon>Nepenthes</taxon>
    </lineage>
</organism>
<evidence type="ECO:0000313" key="1">
    <source>
        <dbReference type="EMBL" id="GMG99515.1"/>
    </source>
</evidence>